<accession>A0A1H6UJ93</accession>
<dbReference type="RefSeq" id="WP_092169839.1">
    <property type="nucleotide sequence ID" value="NZ_FNZH01000001.1"/>
</dbReference>
<dbReference type="PANTHER" id="PTHR43569">
    <property type="entry name" value="AMIDOHYDROLASE"/>
    <property type="match status" value="1"/>
</dbReference>
<proteinExistence type="inferred from homology"/>
<dbReference type="InterPro" id="IPR052350">
    <property type="entry name" value="Metallo-dep_Lactonases"/>
</dbReference>
<dbReference type="EMBL" id="FNZH01000001">
    <property type="protein sequence ID" value="SEI92359.1"/>
    <property type="molecule type" value="Genomic_DNA"/>
</dbReference>
<dbReference type="Pfam" id="PF04909">
    <property type="entry name" value="Amidohydro_2"/>
    <property type="match status" value="1"/>
</dbReference>
<gene>
    <name evidence="3" type="ORF">SAMN05192553_101867</name>
</gene>
<evidence type="ECO:0000256" key="1">
    <source>
        <dbReference type="ARBA" id="ARBA00038310"/>
    </source>
</evidence>
<comment type="similarity">
    <text evidence="1">Belongs to the metallo-dependent hydrolases superfamily.</text>
</comment>
<organism evidence="3 4">
    <name type="scientific">Cyclobacterium xiamenense</name>
    <dbReference type="NCBI Taxonomy" id="1297121"/>
    <lineage>
        <taxon>Bacteria</taxon>
        <taxon>Pseudomonadati</taxon>
        <taxon>Bacteroidota</taxon>
        <taxon>Cytophagia</taxon>
        <taxon>Cytophagales</taxon>
        <taxon>Cyclobacteriaceae</taxon>
        <taxon>Cyclobacterium</taxon>
    </lineage>
</organism>
<dbReference type="AlphaFoldDB" id="A0A1H6UJ93"/>
<name>A0A1H6UJ93_9BACT</name>
<reference evidence="4" key="1">
    <citation type="submission" date="2016-10" db="EMBL/GenBank/DDBJ databases">
        <authorList>
            <person name="Varghese N."/>
            <person name="Submissions S."/>
        </authorList>
    </citation>
    <scope>NUCLEOTIDE SEQUENCE [LARGE SCALE GENOMIC DNA]</scope>
    <source>
        <strain evidence="4">IBRC-M 10761</strain>
    </source>
</reference>
<dbReference type="GO" id="GO:0016787">
    <property type="term" value="F:hydrolase activity"/>
    <property type="evidence" value="ECO:0007669"/>
    <property type="project" value="InterPro"/>
</dbReference>
<dbReference type="STRING" id="1416801.SAMN05192553_101867"/>
<dbReference type="Gene3D" id="3.20.20.140">
    <property type="entry name" value="Metal-dependent hydrolases"/>
    <property type="match status" value="1"/>
</dbReference>
<dbReference type="OrthoDB" id="5450317at2"/>
<evidence type="ECO:0000313" key="4">
    <source>
        <dbReference type="Proteomes" id="UP000199403"/>
    </source>
</evidence>
<evidence type="ECO:0000259" key="2">
    <source>
        <dbReference type="Pfam" id="PF04909"/>
    </source>
</evidence>
<sequence length="276" mass="31661">MKKIDSHQHFWQYDAERYPWIGNGMETIARDFLPATLHPHLQAHEVAGTVAVQAVSEVSETHFLLHLAEEYPFLLGVVGWVDLRSSGLQDTLHAYQPFSKLKGFRHLLQDEKDPDFILQPSFQQGLQLIFEAGYSYDLLVLPHQLDGAIQTVANFPEGRFVLDHLAKPKIKQRAIADWKVQIEELAGHPQVCCKVSGMVTEADWTNWKKEDFFPYLDVVVEAFGEDRLLFGSDWPVCGLAATYGQVVGVLEEYLKEQSIALQEKIWYENARQFYRL</sequence>
<evidence type="ECO:0000313" key="3">
    <source>
        <dbReference type="EMBL" id="SEI92359.1"/>
    </source>
</evidence>
<keyword evidence="4" id="KW-1185">Reference proteome</keyword>
<dbReference type="InterPro" id="IPR032466">
    <property type="entry name" value="Metal_Hydrolase"/>
</dbReference>
<dbReference type="Proteomes" id="UP000199403">
    <property type="component" value="Unassembled WGS sequence"/>
</dbReference>
<dbReference type="SUPFAM" id="SSF51556">
    <property type="entry name" value="Metallo-dependent hydrolases"/>
    <property type="match status" value="1"/>
</dbReference>
<dbReference type="PANTHER" id="PTHR43569:SF2">
    <property type="entry name" value="AMIDOHYDROLASE-RELATED DOMAIN-CONTAINING PROTEIN"/>
    <property type="match status" value="1"/>
</dbReference>
<dbReference type="InterPro" id="IPR006680">
    <property type="entry name" value="Amidohydro-rel"/>
</dbReference>
<protein>
    <submittedName>
        <fullName evidence="3">L-fuconolactonase</fullName>
    </submittedName>
</protein>
<feature type="domain" description="Amidohydrolase-related" evidence="2">
    <location>
        <begin position="4"/>
        <end position="276"/>
    </location>
</feature>